<name>A0A225ANA4_TALAT</name>
<protein>
    <recommendedName>
        <fullName evidence="2">DUF7582 domain-containing protein</fullName>
    </recommendedName>
</protein>
<dbReference type="GeneID" id="31003377"/>
<reference evidence="3 4" key="1">
    <citation type="submission" date="2015-06" db="EMBL/GenBank/DDBJ databases">
        <title>Talaromyces atroroseus IBT 11181 draft genome.</title>
        <authorList>
            <person name="Rasmussen K.B."/>
            <person name="Rasmussen S."/>
            <person name="Petersen B."/>
            <person name="Sicheritz-Ponten T."/>
            <person name="Mortensen U.H."/>
            <person name="Thrane U."/>
        </authorList>
    </citation>
    <scope>NUCLEOTIDE SEQUENCE [LARGE SCALE GENOMIC DNA]</scope>
    <source>
        <strain evidence="3 4">IBT 11181</strain>
    </source>
</reference>
<evidence type="ECO:0000313" key="3">
    <source>
        <dbReference type="EMBL" id="OKL60933.1"/>
    </source>
</evidence>
<dbReference type="AlphaFoldDB" id="A0A225ANA4"/>
<dbReference type="Pfam" id="PF24483">
    <property type="entry name" value="DUF7582"/>
    <property type="match status" value="1"/>
</dbReference>
<evidence type="ECO:0000256" key="1">
    <source>
        <dbReference type="SAM" id="MobiDB-lite"/>
    </source>
</evidence>
<feature type="region of interest" description="Disordered" evidence="1">
    <location>
        <begin position="280"/>
        <end position="326"/>
    </location>
</feature>
<comment type="caution">
    <text evidence="3">The sequence shown here is derived from an EMBL/GenBank/DDBJ whole genome shotgun (WGS) entry which is preliminary data.</text>
</comment>
<sequence length="363" mass="40223">MVAGLRLALSSPRTITSDMISPPLSPDFNFDSDVLTSSTLPALEYISEKLQQKTLHVTLLLGRGRPTPTGQPADLIVIPVTKLDPQSYKIFYKIVEKGAKKFSLGQGWTDALDQYSRQQAQNEYLIGQSIRQNEILFTQEGLTVLNVDRIYTLKRRLCVLTTAQAAGNFNHDENKCISSCVHLLHQTITSCQGRPFSFGFFKRAYEHLDVADGLLNKVASEYKSRYEQEGIILNTPKSSPALPALKKELARKETARKDAVRKEAARKLPAIRTSASITRVRRSAMGPPSVRNSHIHYGHGHIPSRAPSRAGTPRRGAKTPVSASDVTPITRNEWNILIGPDFYQNKPTVTMWVPNPPAVAVVG</sequence>
<proteinExistence type="predicted"/>
<accession>A0A225ANA4</accession>
<dbReference type="EMBL" id="LFMY01000004">
    <property type="protein sequence ID" value="OKL60933.1"/>
    <property type="molecule type" value="Genomic_DNA"/>
</dbReference>
<dbReference type="OrthoDB" id="5350192at2759"/>
<dbReference type="InterPro" id="IPR056004">
    <property type="entry name" value="DUF7582"/>
</dbReference>
<gene>
    <name evidence="3" type="ORF">UA08_03622</name>
</gene>
<organism evidence="3 4">
    <name type="scientific">Talaromyces atroroseus</name>
    <dbReference type="NCBI Taxonomy" id="1441469"/>
    <lineage>
        <taxon>Eukaryota</taxon>
        <taxon>Fungi</taxon>
        <taxon>Dikarya</taxon>
        <taxon>Ascomycota</taxon>
        <taxon>Pezizomycotina</taxon>
        <taxon>Eurotiomycetes</taxon>
        <taxon>Eurotiomycetidae</taxon>
        <taxon>Eurotiales</taxon>
        <taxon>Trichocomaceae</taxon>
        <taxon>Talaromyces</taxon>
        <taxon>Talaromyces sect. Trachyspermi</taxon>
    </lineage>
</organism>
<evidence type="ECO:0000259" key="2">
    <source>
        <dbReference type="Pfam" id="PF24483"/>
    </source>
</evidence>
<feature type="domain" description="DUF7582" evidence="2">
    <location>
        <begin position="34"/>
        <end position="229"/>
    </location>
</feature>
<dbReference type="Proteomes" id="UP000214365">
    <property type="component" value="Unassembled WGS sequence"/>
</dbReference>
<dbReference type="STRING" id="1441469.A0A225ANA4"/>
<keyword evidence="4" id="KW-1185">Reference proteome</keyword>
<dbReference type="RefSeq" id="XP_020121054.1">
    <property type="nucleotide sequence ID" value="XM_020265942.1"/>
</dbReference>
<evidence type="ECO:0000313" key="4">
    <source>
        <dbReference type="Proteomes" id="UP000214365"/>
    </source>
</evidence>